<evidence type="ECO:0000313" key="2">
    <source>
        <dbReference type="EMBL" id="RWR79723.1"/>
    </source>
</evidence>
<feature type="region of interest" description="Disordered" evidence="1">
    <location>
        <begin position="78"/>
        <end position="132"/>
    </location>
</feature>
<sequence length="132" mass="13446">MKKPILLRDSPTGSNLFLSSPLLFTAGSRVTGLVAEKGGGGDDTLRGSGPQDKSTSMELGCRAALKEVGVPEDHSVYKNLPKFPSLDPGSSSVAPAPSTKVEAPSEVATTEATSVVTDATQSEADANIGATD</sequence>
<protein>
    <submittedName>
        <fullName evidence="2">Uncharacterized protein</fullName>
    </submittedName>
</protein>
<accession>A0A443NMI1</accession>
<feature type="compositionally biased region" description="Low complexity" evidence="1">
    <location>
        <begin position="105"/>
        <end position="120"/>
    </location>
</feature>
<name>A0A443NMI1_9MAGN</name>
<comment type="caution">
    <text evidence="2">The sequence shown here is derived from an EMBL/GenBank/DDBJ whole genome shotgun (WGS) entry which is preliminary data.</text>
</comment>
<keyword evidence="3" id="KW-1185">Reference proteome</keyword>
<dbReference type="AlphaFoldDB" id="A0A443NMI1"/>
<evidence type="ECO:0000313" key="3">
    <source>
        <dbReference type="Proteomes" id="UP000283530"/>
    </source>
</evidence>
<dbReference type="EMBL" id="QPKB01000003">
    <property type="protein sequence ID" value="RWR79723.1"/>
    <property type="molecule type" value="Genomic_DNA"/>
</dbReference>
<evidence type="ECO:0000256" key="1">
    <source>
        <dbReference type="SAM" id="MobiDB-lite"/>
    </source>
</evidence>
<reference evidence="2 3" key="1">
    <citation type="journal article" date="2019" name="Nat. Plants">
        <title>Stout camphor tree genome fills gaps in understanding of flowering plant genome evolution.</title>
        <authorList>
            <person name="Chaw S.M."/>
            <person name="Liu Y.C."/>
            <person name="Wu Y.W."/>
            <person name="Wang H.Y."/>
            <person name="Lin C.I."/>
            <person name="Wu C.S."/>
            <person name="Ke H.M."/>
            <person name="Chang L.Y."/>
            <person name="Hsu C.Y."/>
            <person name="Yang H.T."/>
            <person name="Sudianto E."/>
            <person name="Hsu M.H."/>
            <person name="Wu K.P."/>
            <person name="Wang L.N."/>
            <person name="Leebens-Mack J.H."/>
            <person name="Tsai I.J."/>
        </authorList>
    </citation>
    <scope>NUCLEOTIDE SEQUENCE [LARGE SCALE GENOMIC DNA]</scope>
    <source>
        <strain evidence="3">cv. Chaw 1501</strain>
        <tissue evidence="2">Young leaves</tissue>
    </source>
</reference>
<dbReference type="OrthoDB" id="10534916at2759"/>
<gene>
    <name evidence="2" type="ORF">CKAN_00831600</name>
</gene>
<organism evidence="2 3">
    <name type="scientific">Cinnamomum micranthum f. kanehirae</name>
    <dbReference type="NCBI Taxonomy" id="337451"/>
    <lineage>
        <taxon>Eukaryota</taxon>
        <taxon>Viridiplantae</taxon>
        <taxon>Streptophyta</taxon>
        <taxon>Embryophyta</taxon>
        <taxon>Tracheophyta</taxon>
        <taxon>Spermatophyta</taxon>
        <taxon>Magnoliopsida</taxon>
        <taxon>Magnoliidae</taxon>
        <taxon>Laurales</taxon>
        <taxon>Lauraceae</taxon>
        <taxon>Cinnamomum</taxon>
    </lineage>
</organism>
<proteinExistence type="predicted"/>
<feature type="region of interest" description="Disordered" evidence="1">
    <location>
        <begin position="35"/>
        <end position="56"/>
    </location>
</feature>
<dbReference type="Proteomes" id="UP000283530">
    <property type="component" value="Unassembled WGS sequence"/>
</dbReference>